<sequence length="100" mass="11183">MSRHFGIALTPWDVLWSTKFQYKKYIIFVTAIAITYVVSMVPNVFALEQIQYLERVNPLNVGFPYNFIGPDTRETGDATGLLAANTKLAFLPALKAISPS</sequence>
<protein>
    <submittedName>
        <fullName evidence="2">Aryl-alcohol dehydrogenase Aad14</fullName>
    </submittedName>
</protein>
<organism evidence="2 3">
    <name type="scientific">Penicillium daleae</name>
    <dbReference type="NCBI Taxonomy" id="63821"/>
    <lineage>
        <taxon>Eukaryota</taxon>
        <taxon>Fungi</taxon>
        <taxon>Dikarya</taxon>
        <taxon>Ascomycota</taxon>
        <taxon>Pezizomycotina</taxon>
        <taxon>Eurotiomycetes</taxon>
        <taxon>Eurotiomycetidae</taxon>
        <taxon>Eurotiales</taxon>
        <taxon>Aspergillaceae</taxon>
        <taxon>Penicillium</taxon>
    </lineage>
</organism>
<reference evidence="2" key="1">
    <citation type="submission" date="2022-12" db="EMBL/GenBank/DDBJ databases">
        <authorList>
            <person name="Petersen C."/>
        </authorList>
    </citation>
    <scope>NUCLEOTIDE SEQUENCE</scope>
    <source>
        <strain evidence="2">IBT 16125</strain>
    </source>
</reference>
<dbReference type="EMBL" id="JAPVEA010000001">
    <property type="protein sequence ID" value="KAJ5464805.1"/>
    <property type="molecule type" value="Genomic_DNA"/>
</dbReference>
<dbReference type="RefSeq" id="XP_056771652.1">
    <property type="nucleotide sequence ID" value="XM_056903885.1"/>
</dbReference>
<proteinExistence type="predicted"/>
<keyword evidence="1" id="KW-0472">Membrane</keyword>
<accession>A0AAD6CGX4</accession>
<reference evidence="2" key="2">
    <citation type="journal article" date="2023" name="IMA Fungus">
        <title>Comparative genomic study of the Penicillium genus elucidates a diverse pangenome and 15 lateral gene transfer events.</title>
        <authorList>
            <person name="Petersen C."/>
            <person name="Sorensen T."/>
            <person name="Nielsen M.R."/>
            <person name="Sondergaard T.E."/>
            <person name="Sorensen J.L."/>
            <person name="Fitzpatrick D.A."/>
            <person name="Frisvad J.C."/>
            <person name="Nielsen K.L."/>
        </authorList>
    </citation>
    <scope>NUCLEOTIDE SEQUENCE</scope>
    <source>
        <strain evidence="2">IBT 16125</strain>
    </source>
</reference>
<evidence type="ECO:0000256" key="1">
    <source>
        <dbReference type="SAM" id="Phobius"/>
    </source>
</evidence>
<name>A0AAD6CGX4_9EURO</name>
<dbReference type="AlphaFoldDB" id="A0AAD6CGX4"/>
<keyword evidence="1" id="KW-1133">Transmembrane helix</keyword>
<dbReference type="GeneID" id="81594128"/>
<comment type="caution">
    <text evidence="2">The sequence shown here is derived from an EMBL/GenBank/DDBJ whole genome shotgun (WGS) entry which is preliminary data.</text>
</comment>
<dbReference type="Proteomes" id="UP001213681">
    <property type="component" value="Unassembled WGS sequence"/>
</dbReference>
<keyword evidence="1" id="KW-0812">Transmembrane</keyword>
<evidence type="ECO:0000313" key="3">
    <source>
        <dbReference type="Proteomes" id="UP001213681"/>
    </source>
</evidence>
<evidence type="ECO:0000313" key="2">
    <source>
        <dbReference type="EMBL" id="KAJ5464805.1"/>
    </source>
</evidence>
<keyword evidence="3" id="KW-1185">Reference proteome</keyword>
<feature type="transmembrane region" description="Helical" evidence="1">
    <location>
        <begin position="25"/>
        <end position="47"/>
    </location>
</feature>
<gene>
    <name evidence="2" type="ORF">N7458_000491</name>
</gene>